<accession>A0A0L1JU65</accession>
<gene>
    <name evidence="7" type="ORF">ATO11_00900</name>
</gene>
<evidence type="ECO:0000313" key="7">
    <source>
        <dbReference type="EMBL" id="KNG95232.1"/>
    </source>
</evidence>
<organism evidence="7 8">
    <name type="scientific">Pseudaestuariivita atlantica</name>
    <dbReference type="NCBI Taxonomy" id="1317121"/>
    <lineage>
        <taxon>Bacteria</taxon>
        <taxon>Pseudomonadati</taxon>
        <taxon>Pseudomonadota</taxon>
        <taxon>Alphaproteobacteria</taxon>
        <taxon>Rhodobacterales</taxon>
        <taxon>Paracoccaceae</taxon>
        <taxon>Pseudaestuariivita</taxon>
    </lineage>
</organism>
<evidence type="ECO:0000256" key="3">
    <source>
        <dbReference type="ARBA" id="ARBA00022989"/>
    </source>
</evidence>
<proteinExistence type="predicted"/>
<dbReference type="EMBL" id="AQQZ01000001">
    <property type="protein sequence ID" value="KNG95232.1"/>
    <property type="molecule type" value="Genomic_DNA"/>
</dbReference>
<feature type="domain" description="Yip1" evidence="6">
    <location>
        <begin position="14"/>
        <end position="185"/>
    </location>
</feature>
<evidence type="ECO:0000259" key="6">
    <source>
        <dbReference type="Pfam" id="PF04893"/>
    </source>
</evidence>
<feature type="transmembrane region" description="Helical" evidence="5">
    <location>
        <begin position="172"/>
        <end position="196"/>
    </location>
</feature>
<sequence>MMMGQPWHWWITQSVTDPRGVARLLMAMNLSREHVWMALAATCALGAILTSLPILGVTTPPPEWTPIQVQMFEMMRRPVIFALINFAGTVVFIFGFHWTGRALGGTGRLEDMAVLITWLQVVMLVFQAVLFVLGLILAPIAALLSIAVLPVTLWMTVNFVDCAHGFDSLMKALGVMFAWVVGLTLGLTMLLALMGVGAGGMPANV</sequence>
<keyword evidence="3 5" id="KW-1133">Transmembrane helix</keyword>
<protein>
    <recommendedName>
        <fullName evidence="6">Yip1 domain-containing protein</fullName>
    </recommendedName>
</protein>
<keyword evidence="2 5" id="KW-0812">Transmembrane</keyword>
<dbReference type="OrthoDB" id="7872013at2"/>
<feature type="transmembrane region" description="Helical" evidence="5">
    <location>
        <begin position="140"/>
        <end position="160"/>
    </location>
</feature>
<dbReference type="InterPro" id="IPR006977">
    <property type="entry name" value="Yip1_dom"/>
</dbReference>
<feature type="transmembrane region" description="Helical" evidence="5">
    <location>
        <begin position="79"/>
        <end position="100"/>
    </location>
</feature>
<dbReference type="AlphaFoldDB" id="A0A0L1JU65"/>
<evidence type="ECO:0000313" key="8">
    <source>
        <dbReference type="Proteomes" id="UP000036938"/>
    </source>
</evidence>
<comment type="caution">
    <text evidence="7">The sequence shown here is derived from an EMBL/GenBank/DDBJ whole genome shotgun (WGS) entry which is preliminary data.</text>
</comment>
<dbReference type="Proteomes" id="UP000036938">
    <property type="component" value="Unassembled WGS sequence"/>
</dbReference>
<evidence type="ECO:0000256" key="4">
    <source>
        <dbReference type="ARBA" id="ARBA00023136"/>
    </source>
</evidence>
<comment type="subcellular location">
    <subcellularLocation>
        <location evidence="1">Membrane</location>
        <topology evidence="1">Multi-pass membrane protein</topology>
    </subcellularLocation>
</comment>
<evidence type="ECO:0000256" key="5">
    <source>
        <dbReference type="SAM" id="Phobius"/>
    </source>
</evidence>
<feature type="transmembrane region" description="Helical" evidence="5">
    <location>
        <begin position="112"/>
        <end position="134"/>
    </location>
</feature>
<evidence type="ECO:0000256" key="2">
    <source>
        <dbReference type="ARBA" id="ARBA00022692"/>
    </source>
</evidence>
<reference evidence="7 8" key="1">
    <citation type="journal article" date="2015" name="Int. J. Syst. Evol. Microbiol.">
        <title>Aestuariivita atlantica sp. nov., isolated from deep sea sediment of the Atlantic Ocean.</title>
        <authorList>
            <person name="Li G."/>
            <person name="Lai Q."/>
            <person name="Du Y."/>
            <person name="Liu X."/>
            <person name="Sun F."/>
            <person name="Shao Z."/>
        </authorList>
    </citation>
    <scope>NUCLEOTIDE SEQUENCE [LARGE SCALE GENOMIC DNA]</scope>
    <source>
        <strain evidence="7 8">22II-S11-z3</strain>
    </source>
</reference>
<evidence type="ECO:0000256" key="1">
    <source>
        <dbReference type="ARBA" id="ARBA00004141"/>
    </source>
</evidence>
<name>A0A0L1JU65_9RHOB</name>
<feature type="transmembrane region" description="Helical" evidence="5">
    <location>
        <begin position="35"/>
        <end position="59"/>
    </location>
</feature>
<dbReference type="GO" id="GO:0016020">
    <property type="term" value="C:membrane"/>
    <property type="evidence" value="ECO:0007669"/>
    <property type="project" value="UniProtKB-SubCell"/>
</dbReference>
<keyword evidence="4 5" id="KW-0472">Membrane</keyword>
<keyword evidence="8" id="KW-1185">Reference proteome</keyword>
<dbReference type="STRING" id="1317121.ATO11_00900"/>
<dbReference type="Pfam" id="PF04893">
    <property type="entry name" value="Yip1"/>
    <property type="match status" value="1"/>
</dbReference>